<proteinExistence type="predicted"/>
<dbReference type="InterPro" id="IPR035418">
    <property type="entry name" value="AraC-bd_2"/>
</dbReference>
<gene>
    <name evidence="5" type="ORF">KK488_06025</name>
</gene>
<dbReference type="SUPFAM" id="SSF46689">
    <property type="entry name" value="Homeodomain-like"/>
    <property type="match status" value="1"/>
</dbReference>
<dbReference type="Pfam" id="PF12833">
    <property type="entry name" value="HTH_18"/>
    <property type="match status" value="1"/>
</dbReference>
<dbReference type="PANTHER" id="PTHR46796:SF6">
    <property type="entry name" value="ARAC SUBFAMILY"/>
    <property type="match status" value="1"/>
</dbReference>
<dbReference type="Proteomes" id="UP001138757">
    <property type="component" value="Unassembled WGS sequence"/>
</dbReference>
<evidence type="ECO:0000256" key="1">
    <source>
        <dbReference type="ARBA" id="ARBA00023015"/>
    </source>
</evidence>
<sequence>MSERGEVRAAAYAGRGQRAVESFSTEALVIGGRTRAWNDIYSSQLATADFIPRHVDFSAGLKLGGLGQIGLARLMTGPCTIRRTVDHIEDRGGERIYSFFIQLNGEARFTQGAHEIVLRRGDVTLCDNGVPHCNSLGENAELLLVRVPDGLIHDYVSRPELVRGRPLSARDGLAFIATGMACSLWRQVERGLDPAHADSIAHQLLDLFATSYSMAYGSELSGPYPDARLHARAVGFIEEHIRDASLNARVTAAAIGVRAGELLAMFLRRGDSYGGYVSRRRLDQAARQLRNPRWRGCTVSEIAFSVGYNSVPLFTRSFHRRFGASPGDYRRAELN</sequence>
<organism evidence="5 6">
    <name type="scientific">Sphingobium nicotianae</name>
    <dbReference type="NCBI Taxonomy" id="2782607"/>
    <lineage>
        <taxon>Bacteria</taxon>
        <taxon>Pseudomonadati</taxon>
        <taxon>Pseudomonadota</taxon>
        <taxon>Alphaproteobacteria</taxon>
        <taxon>Sphingomonadales</taxon>
        <taxon>Sphingomonadaceae</taxon>
        <taxon>Sphingobium</taxon>
    </lineage>
</organism>
<dbReference type="PROSITE" id="PS01124">
    <property type="entry name" value="HTH_ARAC_FAMILY_2"/>
    <property type="match status" value="1"/>
</dbReference>
<dbReference type="SMART" id="SM00342">
    <property type="entry name" value="HTH_ARAC"/>
    <property type="match status" value="1"/>
</dbReference>
<dbReference type="InterPro" id="IPR009057">
    <property type="entry name" value="Homeodomain-like_sf"/>
</dbReference>
<dbReference type="GO" id="GO:0003700">
    <property type="term" value="F:DNA-binding transcription factor activity"/>
    <property type="evidence" value="ECO:0007669"/>
    <property type="project" value="InterPro"/>
</dbReference>
<dbReference type="AlphaFoldDB" id="A0A9X1DAQ8"/>
<dbReference type="EMBL" id="JAHGAW010000003">
    <property type="protein sequence ID" value="MBT2186502.1"/>
    <property type="molecule type" value="Genomic_DNA"/>
</dbReference>
<dbReference type="GO" id="GO:0043565">
    <property type="term" value="F:sequence-specific DNA binding"/>
    <property type="evidence" value="ECO:0007669"/>
    <property type="project" value="InterPro"/>
</dbReference>
<accession>A0A9X1DAQ8</accession>
<dbReference type="PRINTS" id="PR00032">
    <property type="entry name" value="HTHARAC"/>
</dbReference>
<dbReference type="InterPro" id="IPR011051">
    <property type="entry name" value="RmlC_Cupin_sf"/>
</dbReference>
<dbReference type="InterPro" id="IPR018060">
    <property type="entry name" value="HTH_AraC"/>
</dbReference>
<dbReference type="InterPro" id="IPR050204">
    <property type="entry name" value="AraC_XylS_family_regulators"/>
</dbReference>
<evidence type="ECO:0000313" key="6">
    <source>
        <dbReference type="Proteomes" id="UP001138757"/>
    </source>
</evidence>
<dbReference type="Gene3D" id="1.10.10.60">
    <property type="entry name" value="Homeodomain-like"/>
    <property type="match status" value="1"/>
</dbReference>
<dbReference type="SUPFAM" id="SSF51182">
    <property type="entry name" value="RmlC-like cupins"/>
    <property type="match status" value="1"/>
</dbReference>
<keyword evidence="3" id="KW-0804">Transcription</keyword>
<dbReference type="Pfam" id="PF14525">
    <property type="entry name" value="AraC_binding_2"/>
    <property type="match status" value="1"/>
</dbReference>
<dbReference type="RefSeq" id="WP_214622232.1">
    <property type="nucleotide sequence ID" value="NZ_JAHGAW010000003.1"/>
</dbReference>
<evidence type="ECO:0000256" key="2">
    <source>
        <dbReference type="ARBA" id="ARBA00023125"/>
    </source>
</evidence>
<feature type="domain" description="HTH araC/xylS-type" evidence="4">
    <location>
        <begin position="231"/>
        <end position="332"/>
    </location>
</feature>
<comment type="caution">
    <text evidence="5">The sequence shown here is derived from an EMBL/GenBank/DDBJ whole genome shotgun (WGS) entry which is preliminary data.</text>
</comment>
<reference evidence="5" key="1">
    <citation type="submission" date="2021-05" db="EMBL/GenBank/DDBJ databases">
        <title>Genome of Sphingobium sp. strain.</title>
        <authorList>
            <person name="Fan R."/>
        </authorList>
    </citation>
    <scope>NUCLEOTIDE SEQUENCE</scope>
    <source>
        <strain evidence="5">H33</strain>
    </source>
</reference>
<dbReference type="InterPro" id="IPR020449">
    <property type="entry name" value="Tscrpt_reg_AraC-type_HTH"/>
</dbReference>
<evidence type="ECO:0000259" key="4">
    <source>
        <dbReference type="PROSITE" id="PS01124"/>
    </source>
</evidence>
<evidence type="ECO:0000313" key="5">
    <source>
        <dbReference type="EMBL" id="MBT2186502.1"/>
    </source>
</evidence>
<evidence type="ECO:0000256" key="3">
    <source>
        <dbReference type="ARBA" id="ARBA00023163"/>
    </source>
</evidence>
<dbReference type="PANTHER" id="PTHR46796">
    <property type="entry name" value="HTH-TYPE TRANSCRIPTIONAL ACTIVATOR RHAS-RELATED"/>
    <property type="match status" value="1"/>
</dbReference>
<protein>
    <submittedName>
        <fullName evidence="5">Helix-turn-helix domain-containing protein</fullName>
    </submittedName>
</protein>
<keyword evidence="2" id="KW-0238">DNA-binding</keyword>
<name>A0A9X1DAQ8_9SPHN</name>
<keyword evidence="6" id="KW-1185">Reference proteome</keyword>
<keyword evidence="1" id="KW-0805">Transcription regulation</keyword>